<feature type="compositionally biased region" description="Acidic residues" evidence="2">
    <location>
        <begin position="358"/>
        <end position="367"/>
    </location>
</feature>
<dbReference type="EMBL" id="KQ234289">
    <property type="protein sequence ID" value="KMZ80376.1"/>
    <property type="molecule type" value="Genomic_DNA"/>
</dbReference>
<dbReference type="Gene3D" id="2.30.29.30">
    <property type="entry name" value="Pleckstrin-homology domain (PH domain)/Phosphotyrosine-binding domain (PTB)"/>
    <property type="match status" value="1"/>
</dbReference>
<keyword evidence="1" id="KW-0175">Coiled coil</keyword>
<name>A0A0J9SCL3_PLAVI</name>
<organism evidence="3 4">
    <name type="scientific">Plasmodium vivax India VII</name>
    <dbReference type="NCBI Taxonomy" id="1077284"/>
    <lineage>
        <taxon>Eukaryota</taxon>
        <taxon>Sar</taxon>
        <taxon>Alveolata</taxon>
        <taxon>Apicomplexa</taxon>
        <taxon>Aconoidasida</taxon>
        <taxon>Haemosporida</taxon>
        <taxon>Plasmodiidae</taxon>
        <taxon>Plasmodium</taxon>
        <taxon>Plasmodium (Plasmodium)</taxon>
    </lineage>
</organism>
<feature type="compositionally biased region" description="Basic and acidic residues" evidence="2">
    <location>
        <begin position="348"/>
        <end position="357"/>
    </location>
</feature>
<feature type="compositionally biased region" description="Polar residues" evidence="2">
    <location>
        <begin position="419"/>
        <end position="431"/>
    </location>
</feature>
<feature type="region of interest" description="Disordered" evidence="2">
    <location>
        <begin position="209"/>
        <end position="239"/>
    </location>
</feature>
<reference evidence="3 4" key="1">
    <citation type="submission" date="2011-08" db="EMBL/GenBank/DDBJ databases">
        <title>The Genome Sequence of Plasmodium vivax India VII.</title>
        <authorList>
            <consortium name="The Broad Institute Genome Sequencing Platform"/>
            <consortium name="The Broad Institute Genome Sequencing Center for Infectious Disease"/>
            <person name="Neafsey D."/>
            <person name="Carlton J."/>
            <person name="Barnwell J."/>
            <person name="Collins W."/>
            <person name="Escalante A."/>
            <person name="Mullikin J."/>
            <person name="Saul A."/>
            <person name="Guigo R."/>
            <person name="Camara F."/>
            <person name="Young S.K."/>
            <person name="Zeng Q."/>
            <person name="Gargeya S."/>
            <person name="Fitzgerald M."/>
            <person name="Haas B."/>
            <person name="Abouelleil A."/>
            <person name="Alvarado L."/>
            <person name="Arachchi H.M."/>
            <person name="Berlin A."/>
            <person name="Brown A."/>
            <person name="Chapman S.B."/>
            <person name="Chen Z."/>
            <person name="Dunbar C."/>
            <person name="Freedman E."/>
            <person name="Gearin G."/>
            <person name="Gellesch M."/>
            <person name="Goldberg J."/>
            <person name="Griggs A."/>
            <person name="Gujja S."/>
            <person name="Heiman D."/>
            <person name="Howarth C."/>
            <person name="Larson L."/>
            <person name="Lui A."/>
            <person name="MacDonald P.J.P."/>
            <person name="Montmayeur A."/>
            <person name="Murphy C."/>
            <person name="Neiman D."/>
            <person name="Pearson M."/>
            <person name="Priest M."/>
            <person name="Roberts A."/>
            <person name="Saif S."/>
            <person name="Shea T."/>
            <person name="Shenoy N."/>
            <person name="Sisk P."/>
            <person name="Stolte C."/>
            <person name="Sykes S."/>
            <person name="Wortman J."/>
            <person name="Nusbaum C."/>
            <person name="Birren B."/>
        </authorList>
    </citation>
    <scope>NUCLEOTIDE SEQUENCE [LARGE SCALE GENOMIC DNA]</scope>
    <source>
        <strain evidence="3 4">India VII</strain>
    </source>
</reference>
<feature type="region of interest" description="Disordered" evidence="2">
    <location>
        <begin position="348"/>
        <end position="444"/>
    </location>
</feature>
<feature type="coiled-coil region" evidence="1">
    <location>
        <begin position="453"/>
        <end position="522"/>
    </location>
</feature>
<feature type="compositionally biased region" description="Basic residues" evidence="2">
    <location>
        <begin position="65"/>
        <end position="75"/>
    </location>
</feature>
<feature type="region of interest" description="Disordered" evidence="2">
    <location>
        <begin position="47"/>
        <end position="160"/>
    </location>
</feature>
<sequence length="996" mass="114166">MSEPSKKSKDPVDPLLKLKEEREKLIQWSHKLKNNNSSFLISEKLDAERKYSSDDSLEVGGRDVRMRKREVRRGRWSANAGREAEQFDEGASSHEGDGADGAHGAAVGKDNRGYHNSDYPRESKVKLSVRGDVDDESSFHVRVRDSMMGEEHPAKEEEEGYKNMLSNLGKNNNKKGRIDTYGGGLNYEQGSQDGECSVGGKYAEKYHRGDKHQNGKFEDPSSDESSEGSLGPKSSHLKMSKGIRSEYGDFSPDVRVKETFLKIPVREEARGPGGAAPNEGQIKRSGGNRHTDDTPPNMNTANPKRRIKLTRKAKAKEVKTSANYFLSSNDSKLGPRFLTALQFERGRAGRDEDRGDDYNEGLDEDYNSDQSAHHSAHRSVHHRANNPERRAPIRPRYKSSNESVQTFLPAASPTLARDNFSSTTLQSNSNEDMPISGKPNGAKLKCKKSNKLASLLEERVHMLEHKKELLNDKIKDLHDNTYTLMDAQEKDNLTIQHYELIIKNLESKYNKLFNMYQELDEHRISYVDAYREKQTKIENLCAIMQIKSEESLKLTQEMNLLKKKNEEIQGQIYEYIKDIEDKELVLNKKKEECVTLKNSLEKANSENANLACKVNQISAQLEEAINQNKLLQEENDNIKHKYKTMSKSGDTTNNFFIPKIENLLDIINRLLDIFKSSEEHVLNYSNFFKENASTIQEKLADNDSICDDVIRLLDVNLVNSLVGTLKQREKEYTEQKEKMEIIFDDQILKMYERNINNVEVANKYIVELKNKLTSVILQRNNLKKKALLLSPAQGRLNDRPIIDELKRMSAGTLLHKCKYHSFSHKPVPVFVKIMDGRFITWTKDVRGKAGFKRRKLIDIQVGVAADVTSIDYGLKSTPVYWLIEKQNKKSLERKKIKPSQFYNNAHGIHPCKCFTLRTRERTYDFFSNDEEAIATWVVGLGVLCYQYNKFANIQSRSEFVVKKAQLKLQLHCIKRNINYTTLWKEAIQRAQQQLSE</sequence>
<dbReference type="Proteomes" id="UP000053562">
    <property type="component" value="Unassembled WGS sequence"/>
</dbReference>
<feature type="compositionally biased region" description="Basic and acidic residues" evidence="2">
    <location>
        <begin position="109"/>
        <end position="155"/>
    </location>
</feature>
<dbReference type="OrthoDB" id="372199at2759"/>
<gene>
    <name evidence="3" type="ORF">PVIIG_03280</name>
</gene>
<dbReference type="AlphaFoldDB" id="A0A0J9SCL3"/>
<proteinExistence type="predicted"/>
<accession>A0A0J9SCL3</accession>
<evidence type="ECO:0008006" key="5">
    <source>
        <dbReference type="Google" id="ProtNLM"/>
    </source>
</evidence>
<feature type="region of interest" description="Disordered" evidence="2">
    <location>
        <begin position="265"/>
        <end position="307"/>
    </location>
</feature>
<evidence type="ECO:0000313" key="3">
    <source>
        <dbReference type="EMBL" id="KMZ80376.1"/>
    </source>
</evidence>
<dbReference type="InterPro" id="IPR011993">
    <property type="entry name" value="PH-like_dom_sf"/>
</dbReference>
<protein>
    <recommendedName>
        <fullName evidence="5">PH domain-containing protein</fullName>
    </recommendedName>
</protein>
<evidence type="ECO:0000256" key="1">
    <source>
        <dbReference type="SAM" id="Coils"/>
    </source>
</evidence>
<feature type="compositionally biased region" description="Basic residues" evidence="2">
    <location>
        <begin position="374"/>
        <end position="384"/>
    </location>
</feature>
<feature type="compositionally biased region" description="Basic and acidic residues" evidence="2">
    <location>
        <begin position="209"/>
        <end position="219"/>
    </location>
</feature>
<feature type="coiled-coil region" evidence="1">
    <location>
        <begin position="551"/>
        <end position="641"/>
    </location>
</feature>
<evidence type="ECO:0000313" key="4">
    <source>
        <dbReference type="Proteomes" id="UP000053562"/>
    </source>
</evidence>
<evidence type="ECO:0000256" key="2">
    <source>
        <dbReference type="SAM" id="MobiDB-lite"/>
    </source>
</evidence>